<feature type="region of interest" description="Disordered" evidence="1">
    <location>
        <begin position="933"/>
        <end position="952"/>
    </location>
</feature>
<dbReference type="Pfam" id="PF20041">
    <property type="entry name" value="DUF6443"/>
    <property type="match status" value="1"/>
</dbReference>
<evidence type="ECO:0000313" key="4">
    <source>
        <dbReference type="EMBL" id="MBD2769596.1"/>
    </source>
</evidence>
<proteinExistence type="predicted"/>
<dbReference type="RefSeq" id="WP_191006405.1">
    <property type="nucleotide sequence ID" value="NZ_JACXAD010000021.1"/>
</dbReference>
<evidence type="ECO:0000259" key="2">
    <source>
        <dbReference type="Pfam" id="PF15537"/>
    </source>
</evidence>
<gene>
    <name evidence="4" type="ORF">IC235_17035</name>
</gene>
<protein>
    <recommendedName>
        <fullName evidence="6">RHS repeat-associated core domain-containing protein</fullName>
    </recommendedName>
</protein>
<evidence type="ECO:0000256" key="1">
    <source>
        <dbReference type="SAM" id="MobiDB-lite"/>
    </source>
</evidence>
<organism evidence="4 5">
    <name type="scientific">Hymenobacter montanus</name>
    <dbReference type="NCBI Taxonomy" id="2771359"/>
    <lineage>
        <taxon>Bacteria</taxon>
        <taxon>Pseudomonadati</taxon>
        <taxon>Bacteroidota</taxon>
        <taxon>Cytophagia</taxon>
        <taxon>Cytophagales</taxon>
        <taxon>Hymenobacteraceae</taxon>
        <taxon>Hymenobacter</taxon>
    </lineage>
</organism>
<dbReference type="Gene3D" id="2.180.10.10">
    <property type="entry name" value="RHS repeat-associated core"/>
    <property type="match status" value="2"/>
</dbReference>
<name>A0A927BEW3_9BACT</name>
<dbReference type="EMBL" id="JACXAD010000021">
    <property type="protein sequence ID" value="MBD2769596.1"/>
    <property type="molecule type" value="Genomic_DNA"/>
</dbReference>
<sequence length="1617" mass="176471">MLTRPALRLLTLAANELTGVEELGGATGLAATLGVQDNRLDFASLERLYQGPGQARLSDADVRWQRAPERVDTARYQAGGPLVLDVGPSAARQVYRYQWQRRVAGLWVNLPGDTLASRRWEAATAAEQGFYRRAEHNRWFTDGALAPTELYSVIVYADLLPYIPLARNRPDDANQHEALVTPPPAPDATARPLADVNFVRTWTPREALTDSSRVPRAPVDSVAMRTVYLDGLGRPVQTVQHQASPQRRDLVQPQAYDGLGREPRQYLPYPADPAQATAQATAQGYHPRPLAQQQAFYLPGPLGPLPATDPTRGVARTGVAYAETLFEPSPLNRVLAQAAPGEGWQLTSGHAQQRLERPNTAQDSVPRFVPGYEAQDRDPGYQGYYAPGELWGVHTTDEQTGPGGGGYATIEWKDQLGQPVLRQVEGARTGSGASLRSRWLRTAYGYDDFGHQRYVLQPEATKRVLALGNRPAPLPASAAPFLFHYRFDGRGRQIAKQVPGTAGETWVVYDQLDRPVLSQDAAQRGRREWSWSKYDALGRVVLTGLVIHAQAVDRETLQAQADATPETAQQYEQRTSNGSAYAHFYTTDQAFPRLGQQGFGPGQVLSVTYYDDYNFDQDAQGTADVAYDPSLDGQFPAGTAPVADVLRTTGLVTRTKTRVLGVEGTQAGAWLTTTTFYDERARPVQVQSTNARGGLDLVTTRLNFTGQPLQSVSVHQGPNHAPVQVAEFFSYDHTGRLVNTRQQLPGEAHPTPLASLGYNELGQSLTKTVGTGRLRQAVDYAYNIRGWLTSVNNPYAPDPGDLFSLSLHYERGFTQGYEQYTGNLTGQTWRGRDGVQRAYGYVYDPLNRLWQGDFVARTGGSGSLNGAWRAEEDRYRLSFVSYDDNGNLATLRRRGLLAGATRTTPAQYGPVDALTYRYAGNRLLAVDDQVTSNQLPRPRGYEGAPSSLAGDFQEGGTRLGEEYVYDANGSLTQDRNKGISGIAYNHLSLPERIHFGQGADSLVFRYSAAGQKVAKLVYQTGQPMQRTDYLGPYQYEQDSLRFFPHAEGRVLRWVSPSSGQVRYEREFTLKDHLGNLRLAYRLGQVRTYVAGLEPGEAERERRQFDSLSVSPPVAQPVGARARSGQYAARLNAGGSTPQPLGPLKQLAVQRGDTVSVTAPGLYPQAVQHNFWFSLASFLTGLLQPSPSQPTPPEGVRRGGLPLLQVGVAAGLAAVPQLSGGVPRGYVRLLVFDADSNLVSQQTQQLSAAALNNYESLRLQVVVPQDGYVSAYVGNESNVDVFFDDVTVEHRQGLQAQETQYDPTGLELAGVTGTTPGLKPLNQYKFNGKEFQADLGLNWNHQDWRFIDVARGPVWLSVDPEVENGQETMSPYVFNYDNPIRYADADGRQGVPAPNTNPAANLRTVATAVINYATNVWDTPVSNSAANGVAYAAYGGDAKTVGDVVIAAVIQMGKGYELASNLYSRSGNVPGISSRVNEAGEGTTATTRPSLKGSGPVAGVFEVSDRVKSVKAFNSYNPKARPEVGMPKGSTEFVFDHSNNRFAAGNTKGSASPHQKLGKAIGAEPNNLVGGIMSRTPTGISTSENSGHYGPNWTPDIRQQFKSYMETKTGKTVDHTAW</sequence>
<feature type="domain" description="DUF6443" evidence="3">
    <location>
        <begin position="200"/>
        <end position="352"/>
    </location>
</feature>
<evidence type="ECO:0000259" key="3">
    <source>
        <dbReference type="Pfam" id="PF20041"/>
    </source>
</evidence>
<keyword evidence="5" id="KW-1185">Reference proteome</keyword>
<comment type="caution">
    <text evidence="4">The sequence shown here is derived from an EMBL/GenBank/DDBJ whole genome shotgun (WGS) entry which is preliminary data.</text>
</comment>
<dbReference type="Pfam" id="PF15537">
    <property type="entry name" value="Ntox43"/>
    <property type="match status" value="1"/>
</dbReference>
<evidence type="ECO:0000313" key="5">
    <source>
        <dbReference type="Proteomes" id="UP000612233"/>
    </source>
</evidence>
<accession>A0A927BEW3</accession>
<dbReference type="InterPro" id="IPR045619">
    <property type="entry name" value="DUF6443"/>
</dbReference>
<dbReference type="InterPro" id="IPR029106">
    <property type="entry name" value="Ntox43"/>
</dbReference>
<feature type="domain" description="Bacterial toxin 43" evidence="2">
    <location>
        <begin position="1487"/>
        <end position="1599"/>
    </location>
</feature>
<reference evidence="4" key="1">
    <citation type="submission" date="2020-09" db="EMBL/GenBank/DDBJ databases">
        <authorList>
            <person name="Kim M.K."/>
        </authorList>
    </citation>
    <scope>NUCLEOTIDE SEQUENCE</scope>
    <source>
        <strain evidence="4">BT664</strain>
    </source>
</reference>
<feature type="region of interest" description="Disordered" evidence="1">
    <location>
        <begin position="1472"/>
        <end position="1492"/>
    </location>
</feature>
<evidence type="ECO:0008006" key="6">
    <source>
        <dbReference type="Google" id="ProtNLM"/>
    </source>
</evidence>
<dbReference type="Proteomes" id="UP000612233">
    <property type="component" value="Unassembled WGS sequence"/>
</dbReference>